<dbReference type="Pfam" id="PF02826">
    <property type="entry name" value="2-Hacid_dh_C"/>
    <property type="match status" value="1"/>
</dbReference>
<dbReference type="AlphaFoldDB" id="A0AA35VXN8"/>
<dbReference type="GO" id="GO:0005634">
    <property type="term" value="C:nucleus"/>
    <property type="evidence" value="ECO:0007669"/>
    <property type="project" value="UniProtKB-SubCell"/>
</dbReference>
<dbReference type="InterPro" id="IPR050418">
    <property type="entry name" value="D-iso_2-hydroxyacid_DH_PdxB"/>
</dbReference>
<dbReference type="Proteomes" id="UP001174909">
    <property type="component" value="Unassembled WGS sequence"/>
</dbReference>
<dbReference type="PANTHER" id="PTHR43761:SF1">
    <property type="entry name" value="D-ISOMER SPECIFIC 2-HYDROXYACID DEHYDROGENASE CATALYTIC DOMAIN-CONTAINING PROTEIN-RELATED"/>
    <property type="match status" value="1"/>
</dbReference>
<sequence length="337" mass="36371">MTSPHHVSPPRILITDFVWSSTGPERLVLAEIGAEVVEAPDGSEDTLVALAADCDGIMTCFAQVTPRVVQAAQRCRVISRYGVGVDNIAVDVATELGIPVTYVPDYCVDEVSDHVMALLLTWNRQVGFYDRMAKAGKWEGVGSPHPLTRLRTQTIGVIGFGRIGRAVARKARSFGLAVLVYDPYLPADAALPDGISASTFESVLAGSDYVTLHTPLNDDTRGLIDDCAINHMKSSAYLINCARGPIIDETALYKALRDERIAGAGLDVMESAAPPASHPLFELDNVIVTPHVAFLSQQSVLELEERTARATVDVLQGRMPEFLVNPAVLSHSRIALQ</sequence>
<keyword evidence="3 6" id="KW-0560">Oxidoreductase</keyword>
<dbReference type="GO" id="GO:0016616">
    <property type="term" value="F:oxidoreductase activity, acting on the CH-OH group of donors, NAD or NADP as acceptor"/>
    <property type="evidence" value="ECO:0007669"/>
    <property type="project" value="InterPro"/>
</dbReference>
<dbReference type="PROSITE" id="PS00065">
    <property type="entry name" value="D_2_HYDROXYACID_DH_1"/>
    <property type="match status" value="1"/>
</dbReference>
<evidence type="ECO:0000256" key="5">
    <source>
        <dbReference type="ARBA" id="ARBA00023242"/>
    </source>
</evidence>
<dbReference type="CDD" id="cd05299">
    <property type="entry name" value="CtBP_dh"/>
    <property type="match status" value="1"/>
</dbReference>
<dbReference type="InterPro" id="IPR006139">
    <property type="entry name" value="D-isomer_2_OHA_DH_cat_dom"/>
</dbReference>
<dbReference type="InterPro" id="IPR029752">
    <property type="entry name" value="D-isomer_DH_CS1"/>
</dbReference>
<evidence type="ECO:0000256" key="3">
    <source>
        <dbReference type="ARBA" id="ARBA00023002"/>
    </source>
</evidence>
<dbReference type="GO" id="GO:0003714">
    <property type="term" value="F:transcription corepressor activity"/>
    <property type="evidence" value="ECO:0007669"/>
    <property type="project" value="InterPro"/>
</dbReference>
<evidence type="ECO:0000256" key="4">
    <source>
        <dbReference type="ARBA" id="ARBA00023027"/>
    </source>
</evidence>
<evidence type="ECO:0000313" key="9">
    <source>
        <dbReference type="EMBL" id="CAI7989454.1"/>
    </source>
</evidence>
<evidence type="ECO:0000259" key="7">
    <source>
        <dbReference type="Pfam" id="PF00389"/>
    </source>
</evidence>
<reference evidence="9" key="1">
    <citation type="submission" date="2023-03" db="EMBL/GenBank/DDBJ databases">
        <authorList>
            <person name="Steffen K."/>
            <person name="Cardenas P."/>
        </authorList>
    </citation>
    <scope>NUCLEOTIDE SEQUENCE</scope>
</reference>
<evidence type="ECO:0000259" key="8">
    <source>
        <dbReference type="Pfam" id="PF02826"/>
    </source>
</evidence>
<gene>
    <name evidence="9" type="ORF">GBAR_LOCUS221</name>
</gene>
<comment type="caution">
    <text evidence="9">The sequence shown here is derived from an EMBL/GenBank/DDBJ whole genome shotgun (WGS) entry which is preliminary data.</text>
</comment>
<keyword evidence="5" id="KW-0539">Nucleus</keyword>
<dbReference type="PANTHER" id="PTHR43761">
    <property type="entry name" value="D-ISOMER SPECIFIC 2-HYDROXYACID DEHYDROGENASE FAMILY PROTEIN (AFU_ORTHOLOGUE AFUA_1G13630)"/>
    <property type="match status" value="1"/>
</dbReference>
<name>A0AA35VXN8_GEOBA</name>
<dbReference type="SUPFAM" id="SSF51735">
    <property type="entry name" value="NAD(P)-binding Rossmann-fold domains"/>
    <property type="match status" value="1"/>
</dbReference>
<comment type="subcellular location">
    <subcellularLocation>
        <location evidence="1">Nucleus</location>
    </subcellularLocation>
</comment>
<protein>
    <submittedName>
        <fullName evidence="9">D-3-phosphoglycerate dehydrogenase</fullName>
    </submittedName>
</protein>
<dbReference type="PROSITE" id="PS00671">
    <property type="entry name" value="D_2_HYDROXYACID_DH_3"/>
    <property type="match status" value="1"/>
</dbReference>
<dbReference type="InterPro" id="IPR043322">
    <property type="entry name" value="CtBP"/>
</dbReference>
<evidence type="ECO:0000256" key="1">
    <source>
        <dbReference type="ARBA" id="ARBA00004123"/>
    </source>
</evidence>
<evidence type="ECO:0000256" key="2">
    <source>
        <dbReference type="ARBA" id="ARBA00005854"/>
    </source>
</evidence>
<dbReference type="InterPro" id="IPR006140">
    <property type="entry name" value="D-isomer_DH_NAD-bd"/>
</dbReference>
<keyword evidence="10" id="KW-1185">Reference proteome</keyword>
<dbReference type="GO" id="GO:0051287">
    <property type="term" value="F:NAD binding"/>
    <property type="evidence" value="ECO:0007669"/>
    <property type="project" value="InterPro"/>
</dbReference>
<dbReference type="Gene3D" id="3.40.50.720">
    <property type="entry name" value="NAD(P)-binding Rossmann-like Domain"/>
    <property type="match status" value="2"/>
</dbReference>
<evidence type="ECO:0000313" key="10">
    <source>
        <dbReference type="Proteomes" id="UP001174909"/>
    </source>
</evidence>
<dbReference type="InterPro" id="IPR029753">
    <property type="entry name" value="D-isomer_DH_CS"/>
</dbReference>
<dbReference type="FunFam" id="3.40.50.720:FF:000203">
    <property type="entry name" value="D-3-phosphoglycerate dehydrogenase (SerA)"/>
    <property type="match status" value="1"/>
</dbReference>
<feature type="domain" description="D-isomer specific 2-hydroxyacid dehydrogenase NAD-binding" evidence="8">
    <location>
        <begin position="116"/>
        <end position="293"/>
    </location>
</feature>
<comment type="similarity">
    <text evidence="2 6">Belongs to the D-isomer specific 2-hydroxyacid dehydrogenase family.</text>
</comment>
<dbReference type="SUPFAM" id="SSF52283">
    <property type="entry name" value="Formate/glycerate dehydrogenase catalytic domain-like"/>
    <property type="match status" value="1"/>
</dbReference>
<organism evidence="9 10">
    <name type="scientific">Geodia barretti</name>
    <name type="common">Barrett's horny sponge</name>
    <dbReference type="NCBI Taxonomy" id="519541"/>
    <lineage>
        <taxon>Eukaryota</taxon>
        <taxon>Metazoa</taxon>
        <taxon>Porifera</taxon>
        <taxon>Demospongiae</taxon>
        <taxon>Heteroscleromorpha</taxon>
        <taxon>Tetractinellida</taxon>
        <taxon>Astrophorina</taxon>
        <taxon>Geodiidae</taxon>
        <taxon>Geodia</taxon>
    </lineage>
</organism>
<evidence type="ECO:0000256" key="6">
    <source>
        <dbReference type="RuleBase" id="RU003719"/>
    </source>
</evidence>
<proteinExistence type="inferred from homology"/>
<feature type="domain" description="D-isomer specific 2-hydroxyacid dehydrogenase catalytic" evidence="7">
    <location>
        <begin position="35"/>
        <end position="325"/>
    </location>
</feature>
<dbReference type="Pfam" id="PF00389">
    <property type="entry name" value="2-Hacid_dh"/>
    <property type="match status" value="1"/>
</dbReference>
<dbReference type="InterPro" id="IPR036291">
    <property type="entry name" value="NAD(P)-bd_dom_sf"/>
</dbReference>
<keyword evidence="4" id="KW-0520">NAD</keyword>
<dbReference type="EMBL" id="CASHTH010000031">
    <property type="protein sequence ID" value="CAI7989454.1"/>
    <property type="molecule type" value="Genomic_DNA"/>
</dbReference>
<accession>A0AA35VXN8</accession>